<name>A0A0K0EC22_STRER</name>
<protein>
    <submittedName>
        <fullName evidence="2">Transposase</fullName>
    </submittedName>
</protein>
<reference evidence="2" key="1">
    <citation type="submission" date="2015-08" db="UniProtKB">
        <authorList>
            <consortium name="WormBaseParasite"/>
        </authorList>
    </citation>
    <scope>IDENTIFICATION</scope>
</reference>
<dbReference type="WBParaSite" id="SSTP_0000703600.1">
    <property type="protein sequence ID" value="SSTP_0000703600.1"/>
    <property type="gene ID" value="SSTP_0000703600"/>
</dbReference>
<feature type="region of interest" description="Disordered" evidence="1">
    <location>
        <begin position="1"/>
        <end position="32"/>
    </location>
</feature>
<accession>A0A0K0EC22</accession>
<evidence type="ECO:0000256" key="1">
    <source>
        <dbReference type="SAM" id="MobiDB-lite"/>
    </source>
</evidence>
<evidence type="ECO:0000313" key="2">
    <source>
        <dbReference type="WBParaSite" id="SSTP_0000703600.1"/>
    </source>
</evidence>
<dbReference type="AlphaFoldDB" id="A0A0K0EC22"/>
<organism evidence="2">
    <name type="scientific">Strongyloides stercoralis</name>
    <name type="common">Threadworm</name>
    <dbReference type="NCBI Taxonomy" id="6248"/>
    <lineage>
        <taxon>Eukaryota</taxon>
        <taxon>Metazoa</taxon>
        <taxon>Ecdysozoa</taxon>
        <taxon>Nematoda</taxon>
        <taxon>Chromadorea</taxon>
        <taxon>Rhabditida</taxon>
        <taxon>Tylenchina</taxon>
        <taxon>Panagrolaimomorpha</taxon>
        <taxon>Strongyloidoidea</taxon>
        <taxon>Strongyloididae</taxon>
        <taxon>Strongyloides</taxon>
    </lineage>
</organism>
<feature type="compositionally biased region" description="Basic residues" evidence="1">
    <location>
        <begin position="15"/>
        <end position="26"/>
    </location>
</feature>
<proteinExistence type="predicted"/>
<sequence>MWSNLRRHMDDFLKRRGPNRKKRGKPTKNLETPYEDISKKYGSKIIESGNINIEHETSICIKRIKK</sequence>